<dbReference type="Proteomes" id="UP000240259">
    <property type="component" value="Unassembled WGS sequence"/>
</dbReference>
<evidence type="ECO:0000313" key="2">
    <source>
        <dbReference type="EMBL" id="PTE06838.1"/>
    </source>
</evidence>
<dbReference type="EMBL" id="PZJX01000057">
    <property type="protein sequence ID" value="PTE06838.1"/>
    <property type="molecule type" value="Genomic_DNA"/>
</dbReference>
<gene>
    <name evidence="2" type="ORF">C9427_29540</name>
</gene>
<dbReference type="Pfam" id="PF21217">
    <property type="entry name" value="PaaA2"/>
    <property type="match status" value="1"/>
</dbReference>
<organism evidence="2 3">
    <name type="scientific">Mesorhizobium helmanticense</name>
    <dbReference type="NCBI Taxonomy" id="1776423"/>
    <lineage>
        <taxon>Bacteria</taxon>
        <taxon>Pseudomonadati</taxon>
        <taxon>Pseudomonadota</taxon>
        <taxon>Alphaproteobacteria</taxon>
        <taxon>Hyphomicrobiales</taxon>
        <taxon>Phyllobacteriaceae</taxon>
        <taxon>Mesorhizobium</taxon>
    </lineage>
</organism>
<evidence type="ECO:0000313" key="3">
    <source>
        <dbReference type="Proteomes" id="UP000240259"/>
    </source>
</evidence>
<dbReference type="Gene3D" id="6.20.450.20">
    <property type="match status" value="1"/>
</dbReference>
<dbReference type="InterPro" id="IPR048851">
    <property type="entry name" value="PaaA2_dom"/>
</dbReference>
<keyword evidence="3" id="KW-1185">Reference proteome</keyword>
<reference evidence="2 3" key="1">
    <citation type="submission" date="2018-03" db="EMBL/GenBank/DDBJ databases">
        <title>Genome sequence of the symbiotic type strain Mesorhizobium helmanticense CSLC115NT isolated from Lotus corniculatus nodules.</title>
        <authorList>
            <person name="Sannazzaro A.I."/>
            <person name="Torres Tejerizo G.A."/>
            <person name="Dip D."/>
            <person name="Caballero M."/>
            <person name="Pistorio M."/>
            <person name="Estrella M.J."/>
        </authorList>
    </citation>
    <scope>NUCLEOTIDE SEQUENCE [LARGE SCALE GENOMIC DNA]</scope>
    <source>
        <strain evidence="2 3">CSLC115N</strain>
    </source>
</reference>
<proteinExistence type="predicted"/>
<accession>A0A2T4IMH5</accession>
<name>A0A2T4IMH5_9HYPH</name>
<evidence type="ECO:0000259" key="1">
    <source>
        <dbReference type="Pfam" id="PF21217"/>
    </source>
</evidence>
<feature type="domain" description="Stability determinant" evidence="1">
    <location>
        <begin position="23"/>
        <end position="42"/>
    </location>
</feature>
<protein>
    <submittedName>
        <fullName evidence="2">Stability determinant</fullName>
    </submittedName>
</protein>
<dbReference type="AlphaFoldDB" id="A0A2T4IMH5"/>
<comment type="caution">
    <text evidence="2">The sequence shown here is derived from an EMBL/GenBank/DDBJ whole genome shotgun (WGS) entry which is preliminary data.</text>
</comment>
<sequence>MKGGMRDLGMRISKPASEVNTVLRAKVQASLDDPRPNLSAEEAEVEMARFMENESKAARSATR</sequence>